<protein>
    <recommendedName>
        <fullName evidence="4">Zn(2)-C6 fungal-type domain-containing protein</fullName>
    </recommendedName>
</protein>
<dbReference type="PANTHER" id="PTHR35392:SF3">
    <property type="entry name" value="ZN(2)-C6 FUNGAL-TYPE DOMAIN-CONTAINING PROTEIN"/>
    <property type="match status" value="1"/>
</dbReference>
<evidence type="ECO:0000256" key="1">
    <source>
        <dbReference type="SAM" id="MobiDB-lite"/>
    </source>
</evidence>
<reference evidence="2" key="1">
    <citation type="journal article" date="2023" name="Mol. Phylogenet. Evol.">
        <title>Genome-scale phylogeny and comparative genomics of the fungal order Sordariales.</title>
        <authorList>
            <person name="Hensen N."/>
            <person name="Bonometti L."/>
            <person name="Westerberg I."/>
            <person name="Brannstrom I.O."/>
            <person name="Guillou S."/>
            <person name="Cros-Aarteil S."/>
            <person name="Calhoun S."/>
            <person name="Haridas S."/>
            <person name="Kuo A."/>
            <person name="Mondo S."/>
            <person name="Pangilinan J."/>
            <person name="Riley R."/>
            <person name="LaButti K."/>
            <person name="Andreopoulos B."/>
            <person name="Lipzen A."/>
            <person name="Chen C."/>
            <person name="Yan M."/>
            <person name="Daum C."/>
            <person name="Ng V."/>
            <person name="Clum A."/>
            <person name="Steindorff A."/>
            <person name="Ohm R.A."/>
            <person name="Martin F."/>
            <person name="Silar P."/>
            <person name="Natvig D.O."/>
            <person name="Lalanne C."/>
            <person name="Gautier V."/>
            <person name="Ament-Velasquez S.L."/>
            <person name="Kruys A."/>
            <person name="Hutchinson M.I."/>
            <person name="Powell A.J."/>
            <person name="Barry K."/>
            <person name="Miller A.N."/>
            <person name="Grigoriev I.V."/>
            <person name="Debuchy R."/>
            <person name="Gladieux P."/>
            <person name="Hiltunen Thoren M."/>
            <person name="Johannesson H."/>
        </authorList>
    </citation>
    <scope>NUCLEOTIDE SEQUENCE</scope>
    <source>
        <strain evidence="2">CBS 123565</strain>
    </source>
</reference>
<gene>
    <name evidence="2" type="ORF">BT67DRAFT_380848</name>
</gene>
<comment type="caution">
    <text evidence="2">The sequence shown here is derived from an EMBL/GenBank/DDBJ whole genome shotgun (WGS) entry which is preliminary data.</text>
</comment>
<dbReference type="AlphaFoldDB" id="A0AAN6ZD85"/>
<dbReference type="Proteomes" id="UP001304895">
    <property type="component" value="Unassembled WGS sequence"/>
</dbReference>
<keyword evidence="3" id="KW-1185">Reference proteome</keyword>
<proteinExistence type="predicted"/>
<evidence type="ECO:0008006" key="4">
    <source>
        <dbReference type="Google" id="ProtNLM"/>
    </source>
</evidence>
<dbReference type="EMBL" id="MU853409">
    <property type="protein sequence ID" value="KAK4134017.1"/>
    <property type="molecule type" value="Genomic_DNA"/>
</dbReference>
<feature type="region of interest" description="Disordered" evidence="1">
    <location>
        <begin position="1"/>
        <end position="44"/>
    </location>
</feature>
<evidence type="ECO:0000313" key="2">
    <source>
        <dbReference type="EMBL" id="KAK4134017.1"/>
    </source>
</evidence>
<reference evidence="2" key="2">
    <citation type="submission" date="2023-05" db="EMBL/GenBank/DDBJ databases">
        <authorList>
            <consortium name="Lawrence Berkeley National Laboratory"/>
            <person name="Steindorff A."/>
            <person name="Hensen N."/>
            <person name="Bonometti L."/>
            <person name="Westerberg I."/>
            <person name="Brannstrom I.O."/>
            <person name="Guillou S."/>
            <person name="Cros-Aarteil S."/>
            <person name="Calhoun S."/>
            <person name="Haridas S."/>
            <person name="Kuo A."/>
            <person name="Mondo S."/>
            <person name="Pangilinan J."/>
            <person name="Riley R."/>
            <person name="Labutti K."/>
            <person name="Andreopoulos B."/>
            <person name="Lipzen A."/>
            <person name="Chen C."/>
            <person name="Yanf M."/>
            <person name="Daum C."/>
            <person name="Ng V."/>
            <person name="Clum A."/>
            <person name="Ohm R."/>
            <person name="Martin F."/>
            <person name="Silar P."/>
            <person name="Natvig D."/>
            <person name="Lalanne C."/>
            <person name="Gautier V."/>
            <person name="Ament-Velasquez S.L."/>
            <person name="Kruys A."/>
            <person name="Hutchinson M.I."/>
            <person name="Powell A.J."/>
            <person name="Barry K."/>
            <person name="Miller A.N."/>
            <person name="Grigoriev I.V."/>
            <person name="Debuchy R."/>
            <person name="Gladieux P."/>
            <person name="Thoren M.H."/>
            <person name="Johannesson H."/>
        </authorList>
    </citation>
    <scope>NUCLEOTIDE SEQUENCE</scope>
    <source>
        <strain evidence="2">CBS 123565</strain>
    </source>
</reference>
<dbReference type="InterPro" id="IPR052973">
    <property type="entry name" value="Fungal_sec-metab_reg_TF"/>
</dbReference>
<evidence type="ECO:0000313" key="3">
    <source>
        <dbReference type="Proteomes" id="UP001304895"/>
    </source>
</evidence>
<sequence>MPSPCPERPRAVTKVPQTPLAIVHYRPSDPEGRPSRKRPALEEITPQDIASPIFHQVLLEDLNGDVQGAMINFGKRARTRTPLSQEKRRQTAQARKGGVCARCKKSKRQCDITQKKSPYESCTLCAHTKLYKSVGRNPCFKSTLVDILFFRSGPASNEPLFTQRDAVFHLEDLAMPDVSVKTLELTQHIGCHHLIVHASKFAPSPEDVVSYKWQDPYGRPHELRMPDYCLTNLDTVYNYFVQYIELAKWSYFESLRAETDLGWLTVSMAIQHAKERPNSLVADALNLWAISRMIEIPWEICGTERLGVSPINDAHSPHHGKMLVPPIMDTQLDQIVIKKILSPLRARILQKFERLITPAKPEAWFEIYLSAFIFLNHIERLAKHSTCHAKKHTMPRKYSNVHFLERAFHTAKSILARFHFVCNGSAPLRVDWRSPETVAMARLESDQVEFMKTTQTMIAARELEVIILRGTHKYEQPLYWTGQLFLENFDTSPVHVVEEPDDISVKMEA</sequence>
<name>A0AAN6ZD85_9PEZI</name>
<organism evidence="2 3">
    <name type="scientific">Trichocladium antarcticum</name>
    <dbReference type="NCBI Taxonomy" id="1450529"/>
    <lineage>
        <taxon>Eukaryota</taxon>
        <taxon>Fungi</taxon>
        <taxon>Dikarya</taxon>
        <taxon>Ascomycota</taxon>
        <taxon>Pezizomycotina</taxon>
        <taxon>Sordariomycetes</taxon>
        <taxon>Sordariomycetidae</taxon>
        <taxon>Sordariales</taxon>
        <taxon>Chaetomiaceae</taxon>
        <taxon>Trichocladium</taxon>
    </lineage>
</organism>
<accession>A0AAN6ZD85</accession>
<dbReference type="PANTHER" id="PTHR35392">
    <property type="entry name" value="ZN(II)2CYS6 TRANSCRIPTION FACTOR (EUROFUNG)-RELATED-RELATED"/>
    <property type="match status" value="1"/>
</dbReference>